<sequence>MLFKAAAVGVALAVSAVTAHAQSKETVKIGFVGPLSGGNSAAGVGGRNSAELAVRLRNADPKSKYKYELVALDDECKPNVGIQVATRAATDKNIIAGVTHYCSAVAIATVDVYHRFGMPAVVWGAILPAITYGNDYKEIHRVNGSMLDETAVATTFLTGTGYKKWVVVHDTTDYGNGLLKFFQEKIAKTDGQIVGTFGVSADQQDFSAELLKIKEAKPQIVVFAGLTPLGVRVRSQMERLGVNIQFAGVSGIMSTSYLEALGPNAEATIAFHNGAPPETMPGGKKFIEDYQKAGFKEPAEPYGPYAYVAADLIMAAIEKVGPDRKKVRDVLNATKNYQSIAGAITFDDHRNNSVASTKYVAQDGHWVRWEDSEYVSGKRKLKGL</sequence>
<dbReference type="Pfam" id="PF13458">
    <property type="entry name" value="Peripla_BP_6"/>
    <property type="match status" value="1"/>
</dbReference>
<feature type="domain" description="Leucine-binding protein" evidence="4">
    <location>
        <begin position="26"/>
        <end position="352"/>
    </location>
</feature>
<name>B6JJK8_AFIC5</name>
<dbReference type="Proteomes" id="UP000007730">
    <property type="component" value="Chromosome"/>
</dbReference>
<evidence type="ECO:0000256" key="3">
    <source>
        <dbReference type="SAM" id="SignalP"/>
    </source>
</evidence>
<evidence type="ECO:0000313" key="5">
    <source>
        <dbReference type="EMBL" id="AEI05360.1"/>
    </source>
</evidence>
<dbReference type="KEGG" id="oca:OCAR_7499"/>
<protein>
    <submittedName>
        <fullName evidence="5">ABC transporter substrate-binding protein</fullName>
    </submittedName>
</protein>
<dbReference type="PANTHER" id="PTHR47151">
    <property type="entry name" value="LEU/ILE/VAL-BINDING ABC TRANSPORTER SUBUNIT"/>
    <property type="match status" value="1"/>
</dbReference>
<dbReference type="RefSeq" id="WP_012564626.1">
    <property type="nucleotide sequence ID" value="NC_011386.1"/>
</dbReference>
<gene>
    <name evidence="5" type="ordered locus">OCA5_c06370</name>
</gene>
<proteinExistence type="inferred from homology"/>
<dbReference type="PATRIC" id="fig|504832.7.peg.666"/>
<keyword evidence="6" id="KW-1185">Reference proteome</keyword>
<dbReference type="KEGG" id="ocg:OCA5_c06370"/>
<dbReference type="eggNOG" id="COG0683">
    <property type="taxonomic scope" value="Bacteria"/>
</dbReference>
<dbReference type="PANTHER" id="PTHR47151:SF2">
    <property type="entry name" value="AMINO ACID BINDING PROTEIN"/>
    <property type="match status" value="1"/>
</dbReference>
<dbReference type="STRING" id="504832.OCA5_c06370"/>
<dbReference type="Gene3D" id="3.40.50.2300">
    <property type="match status" value="2"/>
</dbReference>
<reference evidence="5 6" key="1">
    <citation type="journal article" date="2011" name="J. Bacteriol.">
        <title>Complete genome sequences of the chemolithoautotrophic Oligotropha carboxidovorans strains OM4 and OM5.</title>
        <authorList>
            <person name="Volland S."/>
            <person name="Rachinger M."/>
            <person name="Strittmatter A."/>
            <person name="Daniel R."/>
            <person name="Gottschalk G."/>
            <person name="Meyer O."/>
        </authorList>
    </citation>
    <scope>NUCLEOTIDE SEQUENCE [LARGE SCALE GENOMIC DNA]</scope>
    <source>
        <strain evidence="6">ATCC 49405 / DSM 1227 / KCTC 32145 / OM5</strain>
    </source>
</reference>
<accession>B6JJK8</accession>
<keyword evidence="2 3" id="KW-0732">Signal</keyword>
<comment type="similarity">
    <text evidence="1">Belongs to the leucine-binding protein family.</text>
</comment>
<organism evidence="5 6">
    <name type="scientific">Afipia carboxidovorans (strain ATCC 49405 / DSM 1227 / KCTC 32145 / OM5)</name>
    <name type="common">Oligotropha carboxidovorans</name>
    <dbReference type="NCBI Taxonomy" id="504832"/>
    <lineage>
        <taxon>Bacteria</taxon>
        <taxon>Pseudomonadati</taxon>
        <taxon>Pseudomonadota</taxon>
        <taxon>Alphaproteobacteria</taxon>
        <taxon>Hyphomicrobiales</taxon>
        <taxon>Nitrobacteraceae</taxon>
        <taxon>Afipia</taxon>
    </lineage>
</organism>
<evidence type="ECO:0000259" key="4">
    <source>
        <dbReference type="Pfam" id="PF13458"/>
    </source>
</evidence>
<dbReference type="OrthoDB" id="9768386at2"/>
<dbReference type="InterPro" id="IPR028082">
    <property type="entry name" value="Peripla_BP_I"/>
</dbReference>
<dbReference type="InterPro" id="IPR028081">
    <property type="entry name" value="Leu-bd"/>
</dbReference>
<feature type="signal peptide" evidence="3">
    <location>
        <begin position="1"/>
        <end position="21"/>
    </location>
</feature>
<evidence type="ECO:0000256" key="2">
    <source>
        <dbReference type="ARBA" id="ARBA00022729"/>
    </source>
</evidence>
<evidence type="ECO:0000256" key="1">
    <source>
        <dbReference type="ARBA" id="ARBA00010062"/>
    </source>
</evidence>
<dbReference type="HOGENOM" id="CLU_027128_6_0_5"/>
<dbReference type="CDD" id="cd06342">
    <property type="entry name" value="PBP1_ABC_LIVBP-like"/>
    <property type="match status" value="1"/>
</dbReference>
<dbReference type="AlphaFoldDB" id="B6JJK8"/>
<dbReference type="SUPFAM" id="SSF53822">
    <property type="entry name" value="Periplasmic binding protein-like I"/>
    <property type="match status" value="1"/>
</dbReference>
<evidence type="ECO:0000313" key="6">
    <source>
        <dbReference type="Proteomes" id="UP000007730"/>
    </source>
</evidence>
<dbReference type="EMBL" id="CP002826">
    <property type="protein sequence ID" value="AEI05360.1"/>
    <property type="molecule type" value="Genomic_DNA"/>
</dbReference>
<feature type="chain" id="PRO_5002847041" evidence="3">
    <location>
        <begin position="22"/>
        <end position="384"/>
    </location>
</feature>